<evidence type="ECO:0000313" key="2">
    <source>
        <dbReference type="EnsemblProtists" id="HpaP806578"/>
    </source>
</evidence>
<name>M4BJJ9_HYAAE</name>
<dbReference type="HOGENOM" id="CLU_2563319_0_0_1"/>
<dbReference type="VEuPathDB" id="FungiDB:HpaG806578"/>
<keyword evidence="3" id="KW-1185">Reference proteome</keyword>
<accession>M4BJJ9</accession>
<feature type="compositionally biased region" description="Polar residues" evidence="1">
    <location>
        <begin position="17"/>
        <end position="32"/>
    </location>
</feature>
<feature type="region of interest" description="Disordered" evidence="1">
    <location>
        <begin position="17"/>
        <end position="56"/>
    </location>
</feature>
<evidence type="ECO:0000313" key="3">
    <source>
        <dbReference type="Proteomes" id="UP000011713"/>
    </source>
</evidence>
<evidence type="ECO:0000256" key="1">
    <source>
        <dbReference type="SAM" id="MobiDB-lite"/>
    </source>
</evidence>
<protein>
    <submittedName>
        <fullName evidence="2">Uncharacterized protein</fullName>
    </submittedName>
</protein>
<sequence length="82" mass="8718">MPIAPVGAEIWQAASTPEATVSSTVEVGSPSVSDLPPDNVARGNKERGDPEGQHIDEVHRQEMFDAVVSARKAALREAPREA</sequence>
<feature type="compositionally biased region" description="Basic and acidic residues" evidence="1">
    <location>
        <begin position="43"/>
        <end position="56"/>
    </location>
</feature>
<proteinExistence type="predicted"/>
<dbReference type="EMBL" id="JH598326">
    <property type="status" value="NOT_ANNOTATED_CDS"/>
    <property type="molecule type" value="Genomic_DNA"/>
</dbReference>
<reference evidence="2" key="2">
    <citation type="submission" date="2015-06" db="UniProtKB">
        <authorList>
            <consortium name="EnsemblProtists"/>
        </authorList>
    </citation>
    <scope>IDENTIFICATION</scope>
    <source>
        <strain evidence="2">Emoy2</strain>
    </source>
</reference>
<dbReference type="InParanoid" id="M4BJJ9"/>
<dbReference type="Proteomes" id="UP000011713">
    <property type="component" value="Unassembled WGS sequence"/>
</dbReference>
<dbReference type="AlphaFoldDB" id="M4BJJ9"/>
<dbReference type="EnsemblProtists" id="HpaT806578">
    <property type="protein sequence ID" value="HpaP806578"/>
    <property type="gene ID" value="HpaG806578"/>
</dbReference>
<reference evidence="3" key="1">
    <citation type="journal article" date="2010" name="Science">
        <title>Signatures of adaptation to obligate biotrophy in the Hyaloperonospora arabidopsidis genome.</title>
        <authorList>
            <person name="Baxter L."/>
            <person name="Tripathy S."/>
            <person name="Ishaque N."/>
            <person name="Boot N."/>
            <person name="Cabral A."/>
            <person name="Kemen E."/>
            <person name="Thines M."/>
            <person name="Ah-Fong A."/>
            <person name="Anderson R."/>
            <person name="Badejoko W."/>
            <person name="Bittner-Eddy P."/>
            <person name="Boore J.L."/>
            <person name="Chibucos M.C."/>
            <person name="Coates M."/>
            <person name="Dehal P."/>
            <person name="Delehaunty K."/>
            <person name="Dong S."/>
            <person name="Downton P."/>
            <person name="Dumas B."/>
            <person name="Fabro G."/>
            <person name="Fronick C."/>
            <person name="Fuerstenberg S.I."/>
            <person name="Fulton L."/>
            <person name="Gaulin E."/>
            <person name="Govers F."/>
            <person name="Hughes L."/>
            <person name="Humphray S."/>
            <person name="Jiang R.H."/>
            <person name="Judelson H."/>
            <person name="Kamoun S."/>
            <person name="Kyung K."/>
            <person name="Meijer H."/>
            <person name="Minx P."/>
            <person name="Morris P."/>
            <person name="Nelson J."/>
            <person name="Phuntumart V."/>
            <person name="Qutob D."/>
            <person name="Rehmany A."/>
            <person name="Rougon-Cardoso A."/>
            <person name="Ryden P."/>
            <person name="Torto-Alalibo T."/>
            <person name="Studholme D."/>
            <person name="Wang Y."/>
            <person name="Win J."/>
            <person name="Wood J."/>
            <person name="Clifton S.W."/>
            <person name="Rogers J."/>
            <person name="Van den Ackerveken G."/>
            <person name="Jones J.D."/>
            <person name="McDowell J.M."/>
            <person name="Beynon J."/>
            <person name="Tyler B.M."/>
        </authorList>
    </citation>
    <scope>NUCLEOTIDE SEQUENCE [LARGE SCALE GENOMIC DNA]</scope>
    <source>
        <strain evidence="3">Emoy2</strain>
    </source>
</reference>
<organism evidence="2 3">
    <name type="scientific">Hyaloperonospora arabidopsidis (strain Emoy2)</name>
    <name type="common">Downy mildew agent</name>
    <name type="synonym">Peronospora arabidopsidis</name>
    <dbReference type="NCBI Taxonomy" id="559515"/>
    <lineage>
        <taxon>Eukaryota</taxon>
        <taxon>Sar</taxon>
        <taxon>Stramenopiles</taxon>
        <taxon>Oomycota</taxon>
        <taxon>Peronosporomycetes</taxon>
        <taxon>Peronosporales</taxon>
        <taxon>Peronosporaceae</taxon>
        <taxon>Hyaloperonospora</taxon>
    </lineage>
</organism>